<dbReference type="EMBL" id="NBAG03000225">
    <property type="protein sequence ID" value="PNI73806.1"/>
    <property type="molecule type" value="Genomic_DNA"/>
</dbReference>
<proteinExistence type="inferred from homology"/>
<dbReference type="Gene3D" id="3.20.20.80">
    <property type="entry name" value="Glycosidases"/>
    <property type="match status" value="1"/>
</dbReference>
<dbReference type="Proteomes" id="UP000236370">
    <property type="component" value="Unassembled WGS sequence"/>
</dbReference>
<evidence type="ECO:0000256" key="2">
    <source>
        <dbReference type="SAM" id="MobiDB-lite"/>
    </source>
</evidence>
<feature type="domain" description="Glycoside hydrolase 35 catalytic" evidence="3">
    <location>
        <begin position="11"/>
        <end position="52"/>
    </location>
</feature>
<dbReference type="PANTHER" id="PTHR23421">
    <property type="entry name" value="BETA-GALACTOSIDASE RELATED"/>
    <property type="match status" value="1"/>
</dbReference>
<dbReference type="InterPro" id="IPR017853">
    <property type="entry name" value="GH"/>
</dbReference>
<gene>
    <name evidence="4" type="ORF">CK820_G0009012</name>
</gene>
<protein>
    <submittedName>
        <fullName evidence="4">GLB1 isoform 14</fullName>
    </submittedName>
</protein>
<dbReference type="GO" id="GO:0005975">
    <property type="term" value="P:carbohydrate metabolic process"/>
    <property type="evidence" value="ECO:0007669"/>
    <property type="project" value="InterPro"/>
</dbReference>
<evidence type="ECO:0000259" key="3">
    <source>
        <dbReference type="Pfam" id="PF01301"/>
    </source>
</evidence>
<comment type="similarity">
    <text evidence="1">Belongs to the glycosyl hydrolase 35 family.</text>
</comment>
<dbReference type="InterPro" id="IPR031330">
    <property type="entry name" value="Gly_Hdrlase_35_cat"/>
</dbReference>
<evidence type="ECO:0000313" key="5">
    <source>
        <dbReference type="Proteomes" id="UP000236370"/>
    </source>
</evidence>
<evidence type="ECO:0000313" key="4">
    <source>
        <dbReference type="EMBL" id="PNI73806.1"/>
    </source>
</evidence>
<name>A0A2J8NPW4_PANTR</name>
<dbReference type="PRINTS" id="PR00742">
    <property type="entry name" value="GLHYDRLASE35"/>
</dbReference>
<organism evidence="4 5">
    <name type="scientific">Pan troglodytes</name>
    <name type="common">Chimpanzee</name>
    <dbReference type="NCBI Taxonomy" id="9598"/>
    <lineage>
        <taxon>Eukaryota</taxon>
        <taxon>Metazoa</taxon>
        <taxon>Chordata</taxon>
        <taxon>Craniata</taxon>
        <taxon>Vertebrata</taxon>
        <taxon>Euteleostomi</taxon>
        <taxon>Mammalia</taxon>
        <taxon>Eutheria</taxon>
        <taxon>Euarchontoglires</taxon>
        <taxon>Primates</taxon>
        <taxon>Haplorrhini</taxon>
        <taxon>Catarrhini</taxon>
        <taxon>Hominidae</taxon>
        <taxon>Pan</taxon>
    </lineage>
</organism>
<sequence length="84" mass="9485">MFEIDYSRDCFLKDGQPFRYISGSIHYSRVPRFYWKDRLLKMKMAGLNAIQTLPGSCGQVVGSPSAQDEASPLSEWRASYNSAG</sequence>
<comment type="caution">
    <text evidence="4">The sequence shown here is derived from an EMBL/GenBank/DDBJ whole genome shotgun (WGS) entry which is preliminary data.</text>
</comment>
<reference evidence="4 5" key="1">
    <citation type="submission" date="2017-12" db="EMBL/GenBank/DDBJ databases">
        <title>High-resolution comparative analysis of great ape genomes.</title>
        <authorList>
            <person name="Pollen A."/>
            <person name="Hastie A."/>
            <person name="Hormozdiari F."/>
            <person name="Dougherty M."/>
            <person name="Liu R."/>
            <person name="Chaisson M."/>
            <person name="Hoppe E."/>
            <person name="Hill C."/>
            <person name="Pang A."/>
            <person name="Hillier L."/>
            <person name="Baker C."/>
            <person name="Armstrong J."/>
            <person name="Shendure J."/>
            <person name="Paten B."/>
            <person name="Wilson R."/>
            <person name="Chao H."/>
            <person name="Schneider V."/>
            <person name="Ventura M."/>
            <person name="Kronenberg Z."/>
            <person name="Murali S."/>
            <person name="Gordon D."/>
            <person name="Cantsilieris S."/>
            <person name="Munson K."/>
            <person name="Nelson B."/>
            <person name="Raja A."/>
            <person name="Underwood J."/>
            <person name="Diekhans M."/>
            <person name="Fiddes I."/>
            <person name="Haussler D."/>
            <person name="Eichler E."/>
        </authorList>
    </citation>
    <scope>NUCLEOTIDE SEQUENCE [LARGE SCALE GENOMIC DNA]</scope>
    <source>
        <strain evidence="4">Yerkes chimp pedigree #C0471</strain>
    </source>
</reference>
<dbReference type="Pfam" id="PF01301">
    <property type="entry name" value="Glyco_hydro_35"/>
    <property type="match status" value="1"/>
</dbReference>
<accession>A0A2J8NPW4</accession>
<dbReference type="GO" id="GO:0004553">
    <property type="term" value="F:hydrolase activity, hydrolyzing O-glycosyl compounds"/>
    <property type="evidence" value="ECO:0007669"/>
    <property type="project" value="InterPro"/>
</dbReference>
<dbReference type="AlphaFoldDB" id="A0A2J8NPW4"/>
<dbReference type="InterPro" id="IPR001944">
    <property type="entry name" value="Glycoside_Hdrlase_35"/>
</dbReference>
<dbReference type="FunFam" id="3.20.20.80:FF:000259">
    <property type="entry name" value="GLB1 isoform 3"/>
    <property type="match status" value="1"/>
</dbReference>
<evidence type="ECO:0000256" key="1">
    <source>
        <dbReference type="ARBA" id="ARBA00009809"/>
    </source>
</evidence>
<feature type="region of interest" description="Disordered" evidence="2">
    <location>
        <begin position="61"/>
        <end position="84"/>
    </location>
</feature>
<dbReference type="SUPFAM" id="SSF51445">
    <property type="entry name" value="(Trans)glycosidases"/>
    <property type="match status" value="1"/>
</dbReference>